<comment type="caution">
    <text evidence="1">The sequence shown here is derived from an EMBL/GenBank/DDBJ whole genome shotgun (WGS) entry which is preliminary data.</text>
</comment>
<dbReference type="EMBL" id="QFQP01000003">
    <property type="protein sequence ID" value="PZR16614.1"/>
    <property type="molecule type" value="Genomic_DNA"/>
</dbReference>
<dbReference type="AlphaFoldDB" id="A0A2W5VL86"/>
<evidence type="ECO:0000313" key="1">
    <source>
        <dbReference type="EMBL" id="PZR16614.1"/>
    </source>
</evidence>
<proteinExistence type="predicted"/>
<name>A0A2W5VL86_9BACT</name>
<reference evidence="1 2" key="1">
    <citation type="submission" date="2017-08" db="EMBL/GenBank/DDBJ databases">
        <title>Infants hospitalized years apart are colonized by the same room-sourced microbial strains.</title>
        <authorList>
            <person name="Brooks B."/>
            <person name="Olm M.R."/>
            <person name="Firek B.A."/>
            <person name="Baker R."/>
            <person name="Thomas B.C."/>
            <person name="Morowitz M.J."/>
            <person name="Banfield J.F."/>
        </authorList>
    </citation>
    <scope>NUCLEOTIDE SEQUENCE [LARGE SCALE GENOMIC DNA]</scope>
    <source>
        <strain evidence="1">S2_003_000_R2_14</strain>
    </source>
</reference>
<evidence type="ECO:0008006" key="3">
    <source>
        <dbReference type="Google" id="ProtNLM"/>
    </source>
</evidence>
<dbReference type="Proteomes" id="UP000249061">
    <property type="component" value="Unassembled WGS sequence"/>
</dbReference>
<sequence>MRFAFPLVAALVFVGCNNYQPYLPDGGRARVNCDTQTVVQVPVTVLDREGKVAPGAVVTVEYTSVGESENVIANDRGVALVVDKHGPGVARVQGRVNDLRTQFAELTFTGSDCSESASPNAITLQLR</sequence>
<dbReference type="PROSITE" id="PS51257">
    <property type="entry name" value="PROKAR_LIPOPROTEIN"/>
    <property type="match status" value="1"/>
</dbReference>
<gene>
    <name evidence="1" type="ORF">DI536_05490</name>
</gene>
<accession>A0A2W5VL86</accession>
<protein>
    <recommendedName>
        <fullName evidence="3">Lipoprotein</fullName>
    </recommendedName>
</protein>
<evidence type="ECO:0000313" key="2">
    <source>
        <dbReference type="Proteomes" id="UP000249061"/>
    </source>
</evidence>
<organism evidence="1 2">
    <name type="scientific">Archangium gephyra</name>
    <dbReference type="NCBI Taxonomy" id="48"/>
    <lineage>
        <taxon>Bacteria</taxon>
        <taxon>Pseudomonadati</taxon>
        <taxon>Myxococcota</taxon>
        <taxon>Myxococcia</taxon>
        <taxon>Myxococcales</taxon>
        <taxon>Cystobacterineae</taxon>
        <taxon>Archangiaceae</taxon>
        <taxon>Archangium</taxon>
    </lineage>
</organism>